<keyword evidence="3" id="KW-1185">Reference proteome</keyword>
<sequence>MSAGYQAQARLHRIGRWWAVDIPQAAVHTQCRTLDEAETMARDAVARAHGLRPATITVELVVPEFAALLHDVQRGVRRRKAHRATDGGAEHHVLAVAARTLVQDWRVSQSDAGRLLGLSHDEISRLAPPRAPDAYRPWPALGPLPPPSAPASGVDRTSVSGTTGLPRHRPPSPTRPSWAIAEDDG</sequence>
<gene>
    <name evidence="2" type="ORF">GCM10010346_60860</name>
</gene>
<organism evidence="2 3">
    <name type="scientific">Streptomyces chryseus</name>
    <dbReference type="NCBI Taxonomy" id="68186"/>
    <lineage>
        <taxon>Bacteria</taxon>
        <taxon>Bacillati</taxon>
        <taxon>Actinomycetota</taxon>
        <taxon>Actinomycetes</taxon>
        <taxon>Kitasatosporales</taxon>
        <taxon>Streptomycetaceae</taxon>
        <taxon>Streptomyces</taxon>
    </lineage>
</organism>
<dbReference type="Proteomes" id="UP000599437">
    <property type="component" value="Unassembled WGS sequence"/>
</dbReference>
<comment type="caution">
    <text evidence="2">The sequence shown here is derived from an EMBL/GenBank/DDBJ whole genome shotgun (WGS) entry which is preliminary data.</text>
</comment>
<name>A0ABQ3EDS3_9ACTN</name>
<accession>A0ABQ3EDS3</accession>
<proteinExistence type="predicted"/>
<evidence type="ECO:0000313" key="3">
    <source>
        <dbReference type="Proteomes" id="UP000599437"/>
    </source>
</evidence>
<reference evidence="3" key="1">
    <citation type="journal article" date="2019" name="Int. J. Syst. Evol. Microbiol.">
        <title>The Global Catalogue of Microorganisms (GCM) 10K type strain sequencing project: providing services to taxonomists for standard genome sequencing and annotation.</title>
        <authorList>
            <consortium name="The Broad Institute Genomics Platform"/>
            <consortium name="The Broad Institute Genome Sequencing Center for Infectious Disease"/>
            <person name="Wu L."/>
            <person name="Ma J."/>
        </authorList>
    </citation>
    <scope>NUCLEOTIDE SEQUENCE [LARGE SCALE GENOMIC DNA]</scope>
    <source>
        <strain evidence="3">JCM 4737</strain>
    </source>
</reference>
<evidence type="ECO:0000313" key="2">
    <source>
        <dbReference type="EMBL" id="GHB29149.1"/>
    </source>
</evidence>
<dbReference type="EMBL" id="BMVO01000033">
    <property type="protein sequence ID" value="GHB29149.1"/>
    <property type="molecule type" value="Genomic_DNA"/>
</dbReference>
<feature type="compositionally biased region" description="Pro residues" evidence="1">
    <location>
        <begin position="140"/>
        <end position="149"/>
    </location>
</feature>
<evidence type="ECO:0000256" key="1">
    <source>
        <dbReference type="SAM" id="MobiDB-lite"/>
    </source>
</evidence>
<dbReference type="RefSeq" id="WP_189716404.1">
    <property type="nucleotide sequence ID" value="NZ_BMVO01000033.1"/>
</dbReference>
<feature type="region of interest" description="Disordered" evidence="1">
    <location>
        <begin position="128"/>
        <end position="185"/>
    </location>
</feature>
<protein>
    <submittedName>
        <fullName evidence="2">Uncharacterized protein</fullName>
    </submittedName>
</protein>